<comment type="similarity">
    <text evidence="2 7">Belongs to the ATP25 family.</text>
</comment>
<dbReference type="Pfam" id="PF13929">
    <property type="entry name" value="mRNA_stabil"/>
    <property type="match status" value="1"/>
</dbReference>
<dbReference type="Proteomes" id="UP000189911">
    <property type="component" value="Chromosome D"/>
</dbReference>
<evidence type="ECO:0000256" key="6">
    <source>
        <dbReference type="ARBA" id="ARBA00023136"/>
    </source>
</evidence>
<accession>A0A1G4JHQ5</accession>
<sequence>MLVSRVPRALRSTRSCSAVWNYYNQASPLFSGFKRLYSSDPQLKVSSETPATEEAESSNGSTTATAQPWYLNVVKDQIQETSFQLQELSFPRDSPESLRALTTFLRDDLGLSDIIIFDLRESKDSQTTAVARISDFIVMATARSGKHCHKSFIEINALLKQKFQTLAHVEGNISANELRRRQRRLARHTNLSKNMGSRSPTTRSGAQTESWYMIDCHLDNIFINVLTENRRKELNLEELYAAPEDKHLYRRQEMSSEVTPDEDDDNVLAGLKRLAVRNQRRYYSTISDRRLIVTELSQQNFERAYSLVRNQPSLHVLKTINSALESMPSNTPLQVENWLQFFNHVWSAQDAQKPEYWELRLHFLQLLNCSKASQFGADDIFSNYLQFKLASGVQISKTDLTEFLRLICNNLQEGTNNYEELARTNQTVVEALKLYKGIDPQIILDEEVMCLVLQTMSNSKTSLKALNEMISYVCAEFSPQIPGSVISTILQALSQNREYLGILKFWERGIDLKKTNDYRPWHLFVNTIANSEDQSLMKKVLNDGHLLWIKRNNIEMSPQLRNALDKLFIAVDPENIAYEDLKDFLVDGPK</sequence>
<dbReference type="GO" id="GO:0005743">
    <property type="term" value="C:mitochondrial inner membrane"/>
    <property type="evidence" value="ECO:0007669"/>
    <property type="project" value="UniProtKB-SubCell"/>
</dbReference>
<organism evidence="10 11">
    <name type="scientific">Lachancea nothofagi CBS 11611</name>
    <dbReference type="NCBI Taxonomy" id="1266666"/>
    <lineage>
        <taxon>Eukaryota</taxon>
        <taxon>Fungi</taxon>
        <taxon>Dikarya</taxon>
        <taxon>Ascomycota</taxon>
        <taxon>Saccharomycotina</taxon>
        <taxon>Saccharomycetes</taxon>
        <taxon>Saccharomycetales</taxon>
        <taxon>Saccharomycetaceae</taxon>
        <taxon>Lachancea</taxon>
    </lineage>
</organism>
<evidence type="ECO:0000256" key="4">
    <source>
        <dbReference type="ARBA" id="ARBA00022946"/>
    </source>
</evidence>
<evidence type="ECO:0000256" key="7">
    <source>
        <dbReference type="RuleBase" id="RU367062"/>
    </source>
</evidence>
<dbReference type="GO" id="GO:0140053">
    <property type="term" value="P:mitochondrial gene expression"/>
    <property type="evidence" value="ECO:0007669"/>
    <property type="project" value="UniProtKB-UniRule"/>
</dbReference>
<evidence type="ECO:0000256" key="2">
    <source>
        <dbReference type="ARBA" id="ARBA00010787"/>
    </source>
</evidence>
<keyword evidence="11" id="KW-1185">Reference proteome</keyword>
<dbReference type="EMBL" id="LT598448">
    <property type="protein sequence ID" value="SCU89868.1"/>
    <property type="molecule type" value="Genomic_DNA"/>
</dbReference>
<gene>
    <name evidence="10" type="ORF">LANO_0D06744G</name>
</gene>
<dbReference type="AlphaFoldDB" id="A0A1G4JHQ5"/>
<comment type="subcellular location">
    <subcellularLocation>
        <location evidence="1 7">Mitochondrion inner membrane</location>
        <topology evidence="1 7">Peripheral membrane protein</topology>
        <orientation evidence="1 7">Matrix side</orientation>
    </subcellularLocation>
</comment>
<dbReference type="Gene3D" id="3.30.460.10">
    <property type="entry name" value="Beta Polymerase, domain 2"/>
    <property type="match status" value="1"/>
</dbReference>
<dbReference type="Pfam" id="PF02410">
    <property type="entry name" value="RsfS"/>
    <property type="match status" value="1"/>
</dbReference>
<keyword evidence="5 7" id="KW-0496">Mitochondrion</keyword>
<evidence type="ECO:0000313" key="11">
    <source>
        <dbReference type="Proteomes" id="UP000189911"/>
    </source>
</evidence>
<evidence type="ECO:0000256" key="8">
    <source>
        <dbReference type="SAM" id="MobiDB-lite"/>
    </source>
</evidence>
<dbReference type="GO" id="GO:0048255">
    <property type="term" value="P:mRNA stabilization"/>
    <property type="evidence" value="ECO:0007669"/>
    <property type="project" value="InterPro"/>
</dbReference>
<proteinExistence type="inferred from homology"/>
<reference evidence="11" key="1">
    <citation type="submission" date="2016-03" db="EMBL/GenBank/DDBJ databases">
        <authorList>
            <person name="Devillers Hugo."/>
        </authorList>
    </citation>
    <scope>NUCLEOTIDE SEQUENCE [LARGE SCALE GENOMIC DNA]</scope>
</reference>
<feature type="region of interest" description="Disordered" evidence="8">
    <location>
        <begin position="44"/>
        <end position="63"/>
    </location>
</feature>
<protein>
    <recommendedName>
        <fullName evidence="7">ATPase synthesis protein 25</fullName>
    </recommendedName>
</protein>
<evidence type="ECO:0000259" key="9">
    <source>
        <dbReference type="Pfam" id="PF13929"/>
    </source>
</evidence>
<dbReference type="OrthoDB" id="107372at2759"/>
<dbReference type="InterPro" id="IPR025210">
    <property type="entry name" value="ATP25_mRNA_stabil_dom"/>
</dbReference>
<keyword evidence="3 7" id="KW-0999">Mitochondrion inner membrane</keyword>
<feature type="domain" description="ATP25 mRNA stabilisation" evidence="9">
    <location>
        <begin position="293"/>
        <end position="570"/>
    </location>
</feature>
<name>A0A1G4JHQ5_9SACH</name>
<comment type="function">
    <text evidence="7">Mitochondrial mRNA stabilization factor.</text>
</comment>
<dbReference type="SUPFAM" id="SSF81301">
    <property type="entry name" value="Nucleotidyltransferase"/>
    <property type="match status" value="1"/>
</dbReference>
<dbReference type="InterPro" id="IPR043519">
    <property type="entry name" value="NT_sf"/>
</dbReference>
<evidence type="ECO:0000256" key="1">
    <source>
        <dbReference type="ARBA" id="ARBA00004443"/>
    </source>
</evidence>
<keyword evidence="4 7" id="KW-0809">Transit peptide</keyword>
<keyword evidence="6 7" id="KW-0472">Membrane</keyword>
<dbReference type="PANTHER" id="PTHR28087:SF1">
    <property type="entry name" value="ATPASE SYNTHESIS PROTEIN 25, MITOCHONDRIAL"/>
    <property type="match status" value="1"/>
</dbReference>
<evidence type="ECO:0000256" key="3">
    <source>
        <dbReference type="ARBA" id="ARBA00022792"/>
    </source>
</evidence>
<dbReference type="InterPro" id="IPR040152">
    <property type="entry name" value="Atp25"/>
</dbReference>
<evidence type="ECO:0000256" key="5">
    <source>
        <dbReference type="ARBA" id="ARBA00023128"/>
    </source>
</evidence>
<evidence type="ECO:0000313" key="10">
    <source>
        <dbReference type="EMBL" id="SCU89868.1"/>
    </source>
</evidence>
<dbReference type="PANTHER" id="PTHR28087">
    <property type="entry name" value="ATPASE SYNTHESIS PROTEIN 25, MITOCHONDRIAL"/>
    <property type="match status" value="1"/>
</dbReference>